<dbReference type="KEGG" id="sno:Snov_1133"/>
<evidence type="ECO:0000256" key="4">
    <source>
        <dbReference type="PIRSR" id="PIRSR620019-1"/>
    </source>
</evidence>
<evidence type="ECO:0000256" key="1">
    <source>
        <dbReference type="ARBA" id="ARBA00007274"/>
    </source>
</evidence>
<organism evidence="7 8">
    <name type="scientific">Ancylobacter novellus (strain ATCC 8093 / DSM 506 / JCM 20403 / CCM 1077 / IAM 12100 / NBRC 12443 / NCIMB 10456)</name>
    <name type="common">Starkeya novella</name>
    <dbReference type="NCBI Taxonomy" id="639283"/>
    <lineage>
        <taxon>Bacteria</taxon>
        <taxon>Pseudomonadati</taxon>
        <taxon>Pseudomonadota</taxon>
        <taxon>Alphaproteobacteria</taxon>
        <taxon>Hyphomicrobiales</taxon>
        <taxon>Xanthobacteraceae</taxon>
        <taxon>Ancylobacter</taxon>
    </lineage>
</organism>
<keyword evidence="3" id="KW-0677">Repeat</keyword>
<dbReference type="Proteomes" id="UP000006633">
    <property type="component" value="Chromosome"/>
</dbReference>
<evidence type="ECO:0000259" key="6">
    <source>
        <dbReference type="Pfam" id="PF17836"/>
    </source>
</evidence>
<dbReference type="PROSITE" id="PS00101">
    <property type="entry name" value="HEXAPEP_TRANSFERASES"/>
    <property type="match status" value="1"/>
</dbReference>
<proteinExistence type="inferred from homology"/>
<feature type="binding site" evidence="5">
    <location>
        <position position="145"/>
    </location>
    <ligand>
        <name>acetyl-CoA</name>
        <dbReference type="ChEBI" id="CHEBI:57288"/>
    </ligand>
</feature>
<dbReference type="CDD" id="cd03360">
    <property type="entry name" value="LbH_AT_putative"/>
    <property type="match status" value="1"/>
</dbReference>
<protein>
    <submittedName>
        <fullName evidence="7">Sugar O-acyltransferase, sialic acid O-acetyltransferase NeuD family</fullName>
    </submittedName>
</protein>
<gene>
    <name evidence="7" type="ordered locus">Snov_1133</name>
</gene>
<dbReference type="GO" id="GO:0016746">
    <property type="term" value="F:acyltransferase activity"/>
    <property type="evidence" value="ECO:0007669"/>
    <property type="project" value="UniProtKB-KW"/>
</dbReference>
<evidence type="ECO:0000256" key="5">
    <source>
        <dbReference type="PIRSR" id="PIRSR620019-2"/>
    </source>
</evidence>
<feature type="binding site" evidence="5">
    <location>
        <position position="69"/>
    </location>
    <ligand>
        <name>substrate</name>
    </ligand>
</feature>
<reference evidence="7 8" key="1">
    <citation type="journal article" date="2012" name="Stand. Genomic Sci.">
        <title>Complete genome sequence of the facultatively chemolithoautotrophic and methylotrophic alpha Proteobacterium Starkeya novella type strain (ATCC 8093(T)).</title>
        <authorList>
            <person name="Kappler U."/>
            <person name="Davenport K."/>
            <person name="Beatson S."/>
            <person name="Lucas S."/>
            <person name="Lapidus A."/>
            <person name="Copeland A."/>
            <person name="Berry K.W."/>
            <person name="Glavina Del Rio T."/>
            <person name="Hammon N."/>
            <person name="Dalin E."/>
            <person name="Tice H."/>
            <person name="Pitluck S."/>
            <person name="Richardson P."/>
            <person name="Bruce D."/>
            <person name="Goodwin L.A."/>
            <person name="Han C."/>
            <person name="Tapia R."/>
            <person name="Detter J.C."/>
            <person name="Chang Y.J."/>
            <person name="Jeffries C.D."/>
            <person name="Land M."/>
            <person name="Hauser L."/>
            <person name="Kyrpides N.C."/>
            <person name="Goker M."/>
            <person name="Ivanova N."/>
            <person name="Klenk H.P."/>
            <person name="Woyke T."/>
        </authorList>
    </citation>
    <scope>NUCLEOTIDE SEQUENCE [LARGE SCALE GENOMIC DNA]</scope>
    <source>
        <strain evidence="8">ATCC 8093 / DSM 506 / JCM 20403 / CCM 1077 / IAM 12100 / NBRC 12443 / NCIMB 10456</strain>
    </source>
</reference>
<dbReference type="OrthoDB" id="9815592at2"/>
<sequence length="210" mass="21476">MTPIVILGAGGHGRVVQELIRALGIYEVVGFLDRGEPGLRPGGVRVLGGDDMLPELHRQGVRHAFAAVGANALRERIGNDLRRMDMEQPSLVHPTAFLAPSARVSEGALVMARAVVGTDARLAPFAILNTGAIVDHDADLGIACHVAPGCALAGNVTVGARTLIGVGSSVRPEITIGADVVIGAGSAVVRDIEDGARVAGAPARPLGSRS</sequence>
<dbReference type="RefSeq" id="WP_013165957.1">
    <property type="nucleotide sequence ID" value="NC_014217.1"/>
</dbReference>
<dbReference type="InterPro" id="IPR050179">
    <property type="entry name" value="Trans_hexapeptide_repeat"/>
</dbReference>
<evidence type="ECO:0000313" key="7">
    <source>
        <dbReference type="EMBL" id="ADH88452.1"/>
    </source>
</evidence>
<dbReference type="SUPFAM" id="SSF51161">
    <property type="entry name" value="Trimeric LpxA-like enzymes"/>
    <property type="match status" value="1"/>
</dbReference>
<dbReference type="Pfam" id="PF17836">
    <property type="entry name" value="PglD_N"/>
    <property type="match status" value="1"/>
</dbReference>
<dbReference type="STRING" id="639283.Snov_1133"/>
<dbReference type="eggNOG" id="COG1086">
    <property type="taxonomic scope" value="Bacteria"/>
</dbReference>
<dbReference type="InterPro" id="IPR018357">
    <property type="entry name" value="Hexapep_transf_CS"/>
</dbReference>
<dbReference type="PANTHER" id="PTHR43300">
    <property type="entry name" value="ACETYLTRANSFERASE"/>
    <property type="match status" value="1"/>
</dbReference>
<accession>D7A7K4</accession>
<dbReference type="InterPro" id="IPR020019">
    <property type="entry name" value="AcTrfase_PglD-like"/>
</dbReference>
<comment type="similarity">
    <text evidence="1">Belongs to the transferase hexapeptide repeat family.</text>
</comment>
<name>D7A7K4_ANCN5</name>
<dbReference type="HOGENOM" id="CLU_081811_2_3_5"/>
<dbReference type="Gene3D" id="3.40.50.20">
    <property type="match status" value="1"/>
</dbReference>
<dbReference type="NCBIfam" id="TIGR03570">
    <property type="entry name" value="NeuD_NnaD"/>
    <property type="match status" value="1"/>
</dbReference>
<dbReference type="InterPro" id="IPR011004">
    <property type="entry name" value="Trimer_LpxA-like_sf"/>
</dbReference>
<dbReference type="eggNOG" id="COG0110">
    <property type="taxonomic scope" value="Bacteria"/>
</dbReference>
<dbReference type="Gene3D" id="2.160.10.10">
    <property type="entry name" value="Hexapeptide repeat proteins"/>
    <property type="match status" value="1"/>
</dbReference>
<feature type="site" description="Increases basicity of active site His" evidence="4">
    <location>
        <position position="137"/>
    </location>
</feature>
<evidence type="ECO:0000313" key="8">
    <source>
        <dbReference type="Proteomes" id="UP000006633"/>
    </source>
</evidence>
<evidence type="ECO:0000256" key="3">
    <source>
        <dbReference type="ARBA" id="ARBA00022737"/>
    </source>
</evidence>
<dbReference type="PANTHER" id="PTHR43300:SF7">
    <property type="entry name" value="UDP-N-ACETYLBACILLOSAMINE N-ACETYLTRANSFERASE"/>
    <property type="match status" value="1"/>
</dbReference>
<feature type="domain" description="PglD N-terminal" evidence="6">
    <location>
        <begin position="4"/>
        <end position="79"/>
    </location>
</feature>
<feature type="active site" description="Proton acceptor" evidence="4">
    <location>
        <position position="136"/>
    </location>
</feature>
<keyword evidence="2" id="KW-0808">Transferase</keyword>
<dbReference type="InterPro" id="IPR041561">
    <property type="entry name" value="PglD_N"/>
</dbReference>
<keyword evidence="8" id="KW-1185">Reference proteome</keyword>
<dbReference type="AlphaFoldDB" id="D7A7K4"/>
<dbReference type="EMBL" id="CP002026">
    <property type="protein sequence ID" value="ADH88452.1"/>
    <property type="molecule type" value="Genomic_DNA"/>
</dbReference>
<evidence type="ECO:0000256" key="2">
    <source>
        <dbReference type="ARBA" id="ARBA00022679"/>
    </source>
</evidence>